<dbReference type="InterPro" id="IPR052715">
    <property type="entry name" value="RAYT_transposase"/>
</dbReference>
<dbReference type="SMART" id="SM01321">
    <property type="entry name" value="Y1_Tnp"/>
    <property type="match status" value="1"/>
</dbReference>
<evidence type="ECO:0000259" key="1">
    <source>
        <dbReference type="SMART" id="SM01321"/>
    </source>
</evidence>
<dbReference type="PANTHER" id="PTHR36966">
    <property type="entry name" value="REP-ASSOCIATED TYROSINE TRANSPOSASE"/>
    <property type="match status" value="1"/>
</dbReference>
<dbReference type="AlphaFoldDB" id="A0A7V3E6J7"/>
<proteinExistence type="predicted"/>
<organism evidence="2">
    <name type="scientific">Ignavibacterium album</name>
    <dbReference type="NCBI Taxonomy" id="591197"/>
    <lineage>
        <taxon>Bacteria</taxon>
        <taxon>Pseudomonadati</taxon>
        <taxon>Ignavibacteriota</taxon>
        <taxon>Ignavibacteria</taxon>
        <taxon>Ignavibacteriales</taxon>
        <taxon>Ignavibacteriaceae</taxon>
        <taxon>Ignavibacterium</taxon>
    </lineage>
</organism>
<dbReference type="SUPFAM" id="SSF143422">
    <property type="entry name" value="Transposase IS200-like"/>
    <property type="match status" value="1"/>
</dbReference>
<reference evidence="2" key="1">
    <citation type="journal article" date="2020" name="mSystems">
        <title>Genome- and Community-Level Interaction Insights into Carbon Utilization and Element Cycling Functions of Hydrothermarchaeota in Hydrothermal Sediment.</title>
        <authorList>
            <person name="Zhou Z."/>
            <person name="Liu Y."/>
            <person name="Xu W."/>
            <person name="Pan J."/>
            <person name="Luo Z.H."/>
            <person name="Li M."/>
        </authorList>
    </citation>
    <scope>NUCLEOTIDE SEQUENCE [LARGE SCALE GENOMIC DNA]</scope>
    <source>
        <strain evidence="2">SpSt-479</strain>
    </source>
</reference>
<dbReference type="Pfam" id="PF01797">
    <property type="entry name" value="Y1_Tnp"/>
    <property type="match status" value="1"/>
</dbReference>
<feature type="domain" description="Transposase IS200-like" evidence="1">
    <location>
        <begin position="19"/>
        <end position="129"/>
    </location>
</feature>
<evidence type="ECO:0000313" key="2">
    <source>
        <dbReference type="EMBL" id="HFI90274.1"/>
    </source>
</evidence>
<dbReference type="PANTHER" id="PTHR36966:SF1">
    <property type="entry name" value="REP-ASSOCIATED TYROSINE TRANSPOSASE"/>
    <property type="match status" value="1"/>
</dbReference>
<dbReference type="GO" id="GO:0006313">
    <property type="term" value="P:DNA transposition"/>
    <property type="evidence" value="ECO:0007669"/>
    <property type="project" value="InterPro"/>
</dbReference>
<dbReference type="InterPro" id="IPR002686">
    <property type="entry name" value="Transposase_17"/>
</dbReference>
<name>A0A7V3E6J7_9BACT</name>
<accession>A0A7V3E6J7</accession>
<dbReference type="EMBL" id="DSUJ01000008">
    <property type="protein sequence ID" value="HFI90274.1"/>
    <property type="molecule type" value="Genomic_DNA"/>
</dbReference>
<dbReference type="GO" id="GO:0004803">
    <property type="term" value="F:transposase activity"/>
    <property type="evidence" value="ECO:0007669"/>
    <property type="project" value="InterPro"/>
</dbReference>
<dbReference type="Gene3D" id="3.30.70.1290">
    <property type="entry name" value="Transposase IS200-like"/>
    <property type="match status" value="1"/>
</dbReference>
<protein>
    <recommendedName>
        <fullName evidence="1">Transposase IS200-like domain-containing protein</fullName>
    </recommendedName>
</protein>
<comment type="caution">
    <text evidence="2">The sequence shown here is derived from an EMBL/GenBank/DDBJ whole genome shotgun (WGS) entry which is preliminary data.</text>
</comment>
<dbReference type="NCBIfam" id="NF047646">
    <property type="entry name" value="REP_Tyr_transpos"/>
    <property type="match status" value="1"/>
</dbReference>
<sequence length="160" mass="19397">MIREKKHGLDPELYIGEKIISFTLCINERKNLFTEESIFKTFETILIKESSTFDASLIVYLFMPDHCHILIRGNSEQSDMKKCIEMFKQKSGFWLARNLPDFRWQKDYYDHILRENEDLKEHIKYILYNPVRNNIVDNWLLYPYKGSTVFELKDWEKFII</sequence>
<gene>
    <name evidence="2" type="ORF">ENS31_01950</name>
</gene>
<dbReference type="InterPro" id="IPR036515">
    <property type="entry name" value="Transposase_17_sf"/>
</dbReference>
<dbReference type="GO" id="GO:0043565">
    <property type="term" value="F:sequence-specific DNA binding"/>
    <property type="evidence" value="ECO:0007669"/>
    <property type="project" value="TreeGrafter"/>
</dbReference>